<keyword evidence="4" id="KW-0539">Nucleus</keyword>
<proteinExistence type="predicted"/>
<dbReference type="EMBL" id="JBBWWR010000015">
    <property type="protein sequence ID" value="KAK8950317.1"/>
    <property type="molecule type" value="Genomic_DNA"/>
</dbReference>
<organism evidence="7 8">
    <name type="scientific">Platanthera guangdongensis</name>
    <dbReference type="NCBI Taxonomy" id="2320717"/>
    <lineage>
        <taxon>Eukaryota</taxon>
        <taxon>Viridiplantae</taxon>
        <taxon>Streptophyta</taxon>
        <taxon>Embryophyta</taxon>
        <taxon>Tracheophyta</taxon>
        <taxon>Spermatophyta</taxon>
        <taxon>Magnoliopsida</taxon>
        <taxon>Liliopsida</taxon>
        <taxon>Asparagales</taxon>
        <taxon>Orchidaceae</taxon>
        <taxon>Orchidoideae</taxon>
        <taxon>Orchideae</taxon>
        <taxon>Orchidinae</taxon>
        <taxon>Platanthera</taxon>
    </lineage>
</organism>
<evidence type="ECO:0000313" key="7">
    <source>
        <dbReference type="EMBL" id="KAK8950317.1"/>
    </source>
</evidence>
<dbReference type="SUPFAM" id="SSF101941">
    <property type="entry name" value="NAC domain"/>
    <property type="match status" value="1"/>
</dbReference>
<dbReference type="Gene3D" id="2.170.150.80">
    <property type="entry name" value="NAC domain"/>
    <property type="match status" value="1"/>
</dbReference>
<comment type="caution">
    <text evidence="7">The sequence shown here is derived from an EMBL/GenBank/DDBJ whole genome shotgun (WGS) entry which is preliminary data.</text>
</comment>
<feature type="domain" description="NAC" evidence="6">
    <location>
        <begin position="44"/>
        <end position="201"/>
    </location>
</feature>
<accession>A0ABR2LTV9</accession>
<dbReference type="PROSITE" id="PS51005">
    <property type="entry name" value="NAC"/>
    <property type="match status" value="1"/>
</dbReference>
<evidence type="ECO:0000256" key="2">
    <source>
        <dbReference type="ARBA" id="ARBA00023125"/>
    </source>
</evidence>
<dbReference type="Pfam" id="PF02365">
    <property type="entry name" value="NAM"/>
    <property type="match status" value="1"/>
</dbReference>
<feature type="compositionally biased region" description="Basic and acidic residues" evidence="5">
    <location>
        <begin position="188"/>
        <end position="197"/>
    </location>
</feature>
<dbReference type="InterPro" id="IPR036093">
    <property type="entry name" value="NAC_dom_sf"/>
</dbReference>
<sequence length="297" mass="33355">MKWIPSISLEVERIRIPPPLGKKINKERNKYTPAGMADDNSPYLPPGFRFHPTDVEIVTHYLLPKIANQTFNSFVVAEANFNDCEPWDLPKKANMGEEWFFFCKKGRTYPMGMRTNRPTESGSEDCWAVLGDSGSVTARFSSREEGLKALELESSSSELWLPAGPGEGKVTFNRGLWRRTSGQTAARSETKEGRLCEGRQASTGGGIATRSGRNRGCPCTIEKKKKKVVPVTKESIESSYFEKSEEEPYDPQLTKSSSSEETRKDMSAQVTISYEPAASNQDVGSQLKRFQLKLWKY</sequence>
<dbReference type="InterPro" id="IPR003441">
    <property type="entry name" value="NAC-dom"/>
</dbReference>
<gene>
    <name evidence="7" type="primary">NAC098</name>
    <name evidence="7" type="ORF">KSP40_PGU001545</name>
</gene>
<evidence type="ECO:0000313" key="8">
    <source>
        <dbReference type="Proteomes" id="UP001412067"/>
    </source>
</evidence>
<protein>
    <submittedName>
        <fullName evidence="7">Protein CUP-SHAPED COTYLEDON 2</fullName>
    </submittedName>
</protein>
<keyword evidence="3" id="KW-0804">Transcription</keyword>
<evidence type="ECO:0000256" key="3">
    <source>
        <dbReference type="ARBA" id="ARBA00023163"/>
    </source>
</evidence>
<evidence type="ECO:0000256" key="5">
    <source>
        <dbReference type="SAM" id="MobiDB-lite"/>
    </source>
</evidence>
<evidence type="ECO:0000259" key="6">
    <source>
        <dbReference type="PROSITE" id="PS51005"/>
    </source>
</evidence>
<dbReference type="PANTHER" id="PTHR31744:SF92">
    <property type="entry name" value="NAC DOMAIN-CONTAINING PROTEIN 87"/>
    <property type="match status" value="1"/>
</dbReference>
<feature type="region of interest" description="Disordered" evidence="5">
    <location>
        <begin position="181"/>
        <end position="200"/>
    </location>
</feature>
<keyword evidence="2" id="KW-0238">DNA-binding</keyword>
<feature type="compositionally biased region" description="Polar residues" evidence="5">
    <location>
        <begin position="268"/>
        <end position="283"/>
    </location>
</feature>
<name>A0ABR2LTV9_9ASPA</name>
<dbReference type="Proteomes" id="UP001412067">
    <property type="component" value="Unassembled WGS sequence"/>
</dbReference>
<dbReference type="PANTHER" id="PTHR31744">
    <property type="entry name" value="PROTEIN CUP-SHAPED COTYLEDON 2-RELATED"/>
    <property type="match status" value="1"/>
</dbReference>
<feature type="region of interest" description="Disordered" evidence="5">
    <location>
        <begin position="239"/>
        <end position="283"/>
    </location>
</feature>
<evidence type="ECO:0000256" key="4">
    <source>
        <dbReference type="ARBA" id="ARBA00023242"/>
    </source>
</evidence>
<keyword evidence="8" id="KW-1185">Reference proteome</keyword>
<keyword evidence="1" id="KW-0805">Transcription regulation</keyword>
<reference evidence="7 8" key="1">
    <citation type="journal article" date="2022" name="Nat. Plants">
        <title>Genomes of leafy and leafless Platanthera orchids illuminate the evolution of mycoheterotrophy.</title>
        <authorList>
            <person name="Li M.H."/>
            <person name="Liu K.W."/>
            <person name="Li Z."/>
            <person name="Lu H.C."/>
            <person name="Ye Q.L."/>
            <person name="Zhang D."/>
            <person name="Wang J.Y."/>
            <person name="Li Y.F."/>
            <person name="Zhong Z.M."/>
            <person name="Liu X."/>
            <person name="Yu X."/>
            <person name="Liu D.K."/>
            <person name="Tu X.D."/>
            <person name="Liu B."/>
            <person name="Hao Y."/>
            <person name="Liao X.Y."/>
            <person name="Jiang Y.T."/>
            <person name="Sun W.H."/>
            <person name="Chen J."/>
            <person name="Chen Y.Q."/>
            <person name="Ai Y."/>
            <person name="Zhai J.W."/>
            <person name="Wu S.S."/>
            <person name="Zhou Z."/>
            <person name="Hsiao Y.Y."/>
            <person name="Wu W.L."/>
            <person name="Chen Y.Y."/>
            <person name="Lin Y.F."/>
            <person name="Hsu J.L."/>
            <person name="Li C.Y."/>
            <person name="Wang Z.W."/>
            <person name="Zhao X."/>
            <person name="Zhong W.Y."/>
            <person name="Ma X.K."/>
            <person name="Ma L."/>
            <person name="Huang J."/>
            <person name="Chen G.Z."/>
            <person name="Huang M.Z."/>
            <person name="Huang L."/>
            <person name="Peng D.H."/>
            <person name="Luo Y.B."/>
            <person name="Zou S.Q."/>
            <person name="Chen S.P."/>
            <person name="Lan S."/>
            <person name="Tsai W.C."/>
            <person name="Van de Peer Y."/>
            <person name="Liu Z.J."/>
        </authorList>
    </citation>
    <scope>NUCLEOTIDE SEQUENCE [LARGE SCALE GENOMIC DNA]</scope>
    <source>
        <strain evidence="7">Lor288</strain>
    </source>
</reference>
<evidence type="ECO:0000256" key="1">
    <source>
        <dbReference type="ARBA" id="ARBA00023015"/>
    </source>
</evidence>